<accession>A0A7J7ELU2</accession>
<name>A0A7J7ELU2_DICBM</name>
<dbReference type="EMBL" id="JACDTQ010002688">
    <property type="protein sequence ID" value="KAF5916611.1"/>
    <property type="molecule type" value="Genomic_DNA"/>
</dbReference>
<feature type="non-terminal residue" evidence="1">
    <location>
        <position position="64"/>
    </location>
</feature>
<evidence type="ECO:0000313" key="1">
    <source>
        <dbReference type="EMBL" id="KAF5916611.1"/>
    </source>
</evidence>
<keyword evidence="2" id="KW-1185">Reference proteome</keyword>
<sequence length="64" mass="7260">QELLDWALLYHKKIVGHLENFNNKQLLDKTSENIQVDEKGKLMAARCKIFGCSSEIDPSSLAID</sequence>
<organism evidence="1 2">
    <name type="scientific">Diceros bicornis minor</name>
    <name type="common">South-central black rhinoceros</name>
    <dbReference type="NCBI Taxonomy" id="77932"/>
    <lineage>
        <taxon>Eukaryota</taxon>
        <taxon>Metazoa</taxon>
        <taxon>Chordata</taxon>
        <taxon>Craniata</taxon>
        <taxon>Vertebrata</taxon>
        <taxon>Euteleostomi</taxon>
        <taxon>Mammalia</taxon>
        <taxon>Eutheria</taxon>
        <taxon>Laurasiatheria</taxon>
        <taxon>Perissodactyla</taxon>
        <taxon>Rhinocerotidae</taxon>
        <taxon>Diceros</taxon>
    </lineage>
</organism>
<reference evidence="1 2" key="1">
    <citation type="journal article" date="2020" name="Mol. Biol. Evol.">
        <title>Interspecific Gene Flow and the Evolution of Specialization in Black and White Rhinoceros.</title>
        <authorList>
            <person name="Moodley Y."/>
            <person name="Westbury M.V."/>
            <person name="Russo I.M."/>
            <person name="Gopalakrishnan S."/>
            <person name="Rakotoarivelo A."/>
            <person name="Olsen R.A."/>
            <person name="Prost S."/>
            <person name="Tunstall T."/>
            <person name="Ryder O.A."/>
            <person name="Dalen L."/>
            <person name="Bruford M.W."/>
        </authorList>
    </citation>
    <scope>NUCLEOTIDE SEQUENCE [LARGE SCALE GENOMIC DNA]</scope>
    <source>
        <strain evidence="1">SBR-YM</strain>
        <tissue evidence="1">Skin</tissue>
    </source>
</reference>
<gene>
    <name evidence="1" type="ORF">HPG69_005406</name>
</gene>
<dbReference type="AlphaFoldDB" id="A0A7J7ELU2"/>
<dbReference type="Proteomes" id="UP000551758">
    <property type="component" value="Unassembled WGS sequence"/>
</dbReference>
<comment type="caution">
    <text evidence="1">The sequence shown here is derived from an EMBL/GenBank/DDBJ whole genome shotgun (WGS) entry which is preliminary data.</text>
</comment>
<dbReference type="SUPFAM" id="SSF82649">
    <property type="entry name" value="SufE/NifU"/>
    <property type="match status" value="1"/>
</dbReference>
<proteinExistence type="predicted"/>
<protein>
    <submittedName>
        <fullName evidence="1">Uncharacterized protein</fullName>
    </submittedName>
</protein>
<evidence type="ECO:0000313" key="2">
    <source>
        <dbReference type="Proteomes" id="UP000551758"/>
    </source>
</evidence>